<evidence type="ECO:0000313" key="2">
    <source>
        <dbReference type="EMBL" id="EFQ24129.1"/>
    </source>
</evidence>
<organism evidence="2 3">
    <name type="scientific">Aminomonas paucivorans DSM 12260</name>
    <dbReference type="NCBI Taxonomy" id="584708"/>
    <lineage>
        <taxon>Bacteria</taxon>
        <taxon>Thermotogati</taxon>
        <taxon>Synergistota</taxon>
        <taxon>Synergistia</taxon>
        <taxon>Synergistales</taxon>
        <taxon>Synergistaceae</taxon>
        <taxon>Aminomonas</taxon>
    </lineage>
</organism>
<feature type="chain" id="PRO_5003167406" evidence="1">
    <location>
        <begin position="25"/>
        <end position="181"/>
    </location>
</feature>
<evidence type="ECO:0000256" key="1">
    <source>
        <dbReference type="SAM" id="SignalP"/>
    </source>
</evidence>
<dbReference type="PaxDb" id="584708-Apau_1711"/>
<feature type="signal peptide" evidence="1">
    <location>
        <begin position="1"/>
        <end position="24"/>
    </location>
</feature>
<reference evidence="2 3" key="1">
    <citation type="journal article" date="2010" name="Stand. Genomic Sci.">
        <title>Non-contiguous finished genome sequence of Aminomonas paucivorans type strain (GLU-3).</title>
        <authorList>
            <person name="Pitluck S."/>
            <person name="Yasawong M."/>
            <person name="Held B."/>
            <person name="Lapidus A."/>
            <person name="Nolan M."/>
            <person name="Copeland A."/>
            <person name="Lucas S."/>
            <person name="Del Rio T.G."/>
            <person name="Tice H."/>
            <person name="Cheng J.F."/>
            <person name="Chertkov O."/>
            <person name="Goodwin L."/>
            <person name="Tapia R."/>
            <person name="Han C."/>
            <person name="Liolios K."/>
            <person name="Ivanova N."/>
            <person name="Mavromatis K."/>
            <person name="Ovchinnikova G."/>
            <person name="Pati A."/>
            <person name="Chen A."/>
            <person name="Palaniappan K."/>
            <person name="Land M."/>
            <person name="Hauser L."/>
            <person name="Chang Y.J."/>
            <person name="Jeffries C.D."/>
            <person name="Pukall R."/>
            <person name="Spring S."/>
            <person name="Rohde M."/>
            <person name="Sikorski J."/>
            <person name="Goker M."/>
            <person name="Woyke T."/>
            <person name="Bristow J."/>
            <person name="Eisen J.A."/>
            <person name="Markowitz V."/>
            <person name="Hugenholtz P."/>
            <person name="Kyrpides N.C."/>
            <person name="Klenk H.P."/>
        </authorList>
    </citation>
    <scope>NUCLEOTIDE SEQUENCE [LARGE SCALE GENOMIC DNA]</scope>
    <source>
        <strain evidence="2 3">DSM 12260</strain>
    </source>
</reference>
<name>E3CV42_9BACT</name>
<accession>E3CV42</accession>
<keyword evidence="1" id="KW-0732">Signal</keyword>
<dbReference type="RefSeq" id="WP_006301350.1">
    <property type="nucleotide sequence ID" value="NZ_CM001022.1"/>
</dbReference>
<dbReference type="eggNOG" id="ENOG5032WXR">
    <property type="taxonomic scope" value="Bacteria"/>
</dbReference>
<dbReference type="OrthoDB" id="5065at2"/>
<protein>
    <submittedName>
        <fullName evidence="2">Uncharacterized protein</fullName>
    </submittedName>
</protein>
<evidence type="ECO:0000313" key="3">
    <source>
        <dbReference type="Proteomes" id="UP000005096"/>
    </source>
</evidence>
<gene>
    <name evidence="2" type="ORF">Apau_1711</name>
</gene>
<dbReference type="Proteomes" id="UP000005096">
    <property type="component" value="Chromosome"/>
</dbReference>
<keyword evidence="3" id="KW-1185">Reference proteome</keyword>
<proteinExistence type="predicted"/>
<dbReference type="HOGENOM" id="CLU_127486_0_0_0"/>
<dbReference type="STRING" id="584708.Apau_1711"/>
<sequence length="181" mass="19592">MKRFRGKGCLLLAGMLCLGFAATASGMDEAALNRLIERRTAVCFHEGQRLGDMVLGARAQFQFVLVDRALSEALAKAEFSPEWLRYQGRHFGSDAVRGKTLFAVQFVTAKPMTFDPTRLRVGDHRVTSADVLTRPDRLPQGDLPSGTDAVLAVAVPGKLKPGSVVVLGYGDDGVSFDVPVR</sequence>
<dbReference type="AlphaFoldDB" id="E3CV42"/>
<dbReference type="EMBL" id="CM001022">
    <property type="protein sequence ID" value="EFQ24129.1"/>
    <property type="molecule type" value="Genomic_DNA"/>
</dbReference>